<name>A0AAX4P6X0_9CHLO</name>
<feature type="transmembrane region" description="Helical" evidence="1">
    <location>
        <begin position="28"/>
        <end position="51"/>
    </location>
</feature>
<reference evidence="2 3" key="1">
    <citation type="submission" date="2024-03" db="EMBL/GenBank/DDBJ databases">
        <title>Complete genome sequence of the green alga Chloropicon roscoffensis RCC1871.</title>
        <authorList>
            <person name="Lemieux C."/>
            <person name="Pombert J.-F."/>
            <person name="Otis C."/>
            <person name="Turmel M."/>
        </authorList>
    </citation>
    <scope>NUCLEOTIDE SEQUENCE [LARGE SCALE GENOMIC DNA]</scope>
    <source>
        <strain evidence="2 3">RCC1871</strain>
    </source>
</reference>
<dbReference type="EMBL" id="CP151505">
    <property type="protein sequence ID" value="WZN61964.1"/>
    <property type="molecule type" value="Genomic_DNA"/>
</dbReference>
<proteinExistence type="predicted"/>
<keyword evidence="1" id="KW-0812">Transmembrane</keyword>
<keyword evidence="1" id="KW-0472">Membrane</keyword>
<accession>A0AAX4P6X0</accession>
<sequence>MEAERRSTMSSLKGQLSNVEGSVKSMKAAVVVGSVLTVACLAAVFGVTILANEVSKEVKVSNNTLTTKSGESVLTTSKVVTKKIELGAVSVMSEDFVAKVNAQVASGATLTTICDDLVIVQANGNIESITVTAGSVLEAVLESDNVEARSMNWGKVGRGVKAAVKGLTSVQETAEYYAKKGARWGAGIAAKAGWDWATGDDAPAGGCRRRNLLMMCSN</sequence>
<keyword evidence="3" id="KW-1185">Reference proteome</keyword>
<gene>
    <name evidence="2" type="ORF">HKI87_05g35000</name>
</gene>
<dbReference type="AlphaFoldDB" id="A0AAX4P6X0"/>
<evidence type="ECO:0000313" key="3">
    <source>
        <dbReference type="Proteomes" id="UP001472866"/>
    </source>
</evidence>
<protein>
    <submittedName>
        <fullName evidence="2">Uncharacterized protein</fullName>
    </submittedName>
</protein>
<organism evidence="2 3">
    <name type="scientific">Chloropicon roscoffensis</name>
    <dbReference type="NCBI Taxonomy" id="1461544"/>
    <lineage>
        <taxon>Eukaryota</taxon>
        <taxon>Viridiplantae</taxon>
        <taxon>Chlorophyta</taxon>
        <taxon>Chloropicophyceae</taxon>
        <taxon>Chloropicales</taxon>
        <taxon>Chloropicaceae</taxon>
        <taxon>Chloropicon</taxon>
    </lineage>
</organism>
<evidence type="ECO:0000256" key="1">
    <source>
        <dbReference type="SAM" id="Phobius"/>
    </source>
</evidence>
<dbReference type="Proteomes" id="UP001472866">
    <property type="component" value="Chromosome 05"/>
</dbReference>
<evidence type="ECO:0000313" key="2">
    <source>
        <dbReference type="EMBL" id="WZN61964.1"/>
    </source>
</evidence>
<keyword evidence="1" id="KW-1133">Transmembrane helix</keyword>